<proteinExistence type="predicted"/>
<reference evidence="2 3" key="1">
    <citation type="submission" date="2016-03" db="EMBL/GenBank/DDBJ databases">
        <title>Draft genome sequence of Flavobacterium fryxellicola DSM 16209.</title>
        <authorList>
            <person name="Shin S.-K."/>
            <person name="Yi H."/>
        </authorList>
    </citation>
    <scope>NUCLEOTIDE SEQUENCE [LARGE SCALE GENOMIC DNA]</scope>
    <source>
        <strain evidence="2 3">DSM 16209</strain>
    </source>
</reference>
<organism evidence="2 3">
    <name type="scientific">Flavobacterium fryxellicola</name>
    <dbReference type="NCBI Taxonomy" id="249352"/>
    <lineage>
        <taxon>Bacteria</taxon>
        <taxon>Pseudomonadati</taxon>
        <taxon>Bacteroidota</taxon>
        <taxon>Flavobacteriia</taxon>
        <taxon>Flavobacteriales</taxon>
        <taxon>Flavobacteriaceae</taxon>
        <taxon>Flavobacterium</taxon>
    </lineage>
</organism>
<dbReference type="Pfam" id="PF03235">
    <property type="entry name" value="GmrSD_N"/>
    <property type="match status" value="1"/>
</dbReference>
<gene>
    <name evidence="2" type="ORF">FBFR_13545</name>
</gene>
<dbReference type="STRING" id="249352.SAMN05444395_10511"/>
<dbReference type="Proteomes" id="UP000077164">
    <property type="component" value="Unassembled WGS sequence"/>
</dbReference>
<evidence type="ECO:0000313" key="3">
    <source>
        <dbReference type="Proteomes" id="UP000077164"/>
    </source>
</evidence>
<dbReference type="OrthoDB" id="9764212at2"/>
<dbReference type="InterPro" id="IPR004919">
    <property type="entry name" value="GmrSD_N"/>
</dbReference>
<comment type="caution">
    <text evidence="2">The sequence shown here is derived from an EMBL/GenBank/DDBJ whole genome shotgun (WGS) entry which is preliminary data.</text>
</comment>
<dbReference type="EMBL" id="LVJE01000038">
    <property type="protein sequence ID" value="OAB25939.1"/>
    <property type="molecule type" value="Genomic_DNA"/>
</dbReference>
<dbReference type="AlphaFoldDB" id="A0A167UZ82"/>
<name>A0A167UZ82_9FLAO</name>
<evidence type="ECO:0000313" key="2">
    <source>
        <dbReference type="EMBL" id="OAB25939.1"/>
    </source>
</evidence>
<keyword evidence="3" id="KW-1185">Reference proteome</keyword>
<dbReference type="PANTHER" id="PTHR39639">
    <property type="entry name" value="CHROMOSOME 16, WHOLE GENOME SHOTGUN SEQUENCE"/>
    <property type="match status" value="1"/>
</dbReference>
<sequence length="362" mass="43327">MSEIKDTKAYSINDILNWNDNKELLLSPKYQRNQVWNQNAKSYLIDTIVRGYPIPQIFIRQTIDINTRQTFREIIDGQQRTRTIIEFTQNLFPILKSHNKEYGGLYYENLDNDIKEQILHYNISVEIIKIKDDARIYEMFARLNTNNMALNKQELRNAQFWGEFKVFVYRKSSEFKNLFIENKIFKDKDLMRMIDVEFFNSLIIHLMEGITTDSSKKTDTYYKKYDKEIDDIDEVEFKLNRILELIERILENNLFTSKIFLRKSYFYTLFCVLNHQLFHSLDDDIQVTETFNNASIDEHLNNLINKLSIFESELNSAIYDLDDGNDPSVQKYLTFEKYHRTRTTSKAERKERIKILSDFISA</sequence>
<evidence type="ECO:0000259" key="1">
    <source>
        <dbReference type="Pfam" id="PF03235"/>
    </source>
</evidence>
<dbReference type="PANTHER" id="PTHR39639:SF1">
    <property type="entry name" value="DUF262 DOMAIN-CONTAINING PROTEIN"/>
    <property type="match status" value="1"/>
</dbReference>
<protein>
    <recommendedName>
        <fullName evidence="1">GmrSD restriction endonucleases N-terminal domain-containing protein</fullName>
    </recommendedName>
</protein>
<dbReference type="RefSeq" id="WP_066082249.1">
    <property type="nucleotide sequence ID" value="NZ_FRDK01000005.1"/>
</dbReference>
<feature type="domain" description="GmrSD restriction endonucleases N-terminal" evidence="1">
    <location>
        <begin position="13"/>
        <end position="160"/>
    </location>
</feature>
<accession>A0A167UZ82</accession>